<dbReference type="PANTHER" id="PTHR35333">
    <property type="entry name" value="BETA-LACTAMASE"/>
    <property type="match status" value="1"/>
</dbReference>
<evidence type="ECO:0000313" key="6">
    <source>
        <dbReference type="EMBL" id="WMW79895.1"/>
    </source>
</evidence>
<dbReference type="NCBIfam" id="NF033103">
    <property type="entry name" value="bla_class_A"/>
    <property type="match status" value="1"/>
</dbReference>
<keyword evidence="6" id="KW-0378">Hydrolase</keyword>
<dbReference type="RefSeq" id="WP_309481388.1">
    <property type="nucleotide sequence ID" value="NZ_CP133720.1"/>
</dbReference>
<feature type="signal peptide" evidence="4">
    <location>
        <begin position="1"/>
        <end position="27"/>
    </location>
</feature>
<gene>
    <name evidence="6" type="primary">bla</name>
    <name evidence="6" type="ORF">RF679_14745</name>
</gene>
<evidence type="ECO:0000259" key="5">
    <source>
        <dbReference type="Pfam" id="PF13354"/>
    </source>
</evidence>
<evidence type="ECO:0000256" key="3">
    <source>
        <dbReference type="ARBA" id="ARBA00012865"/>
    </source>
</evidence>
<organism evidence="6 7">
    <name type="scientific">Undibacterium cyanobacteriorum</name>
    <dbReference type="NCBI Taxonomy" id="3073561"/>
    <lineage>
        <taxon>Bacteria</taxon>
        <taxon>Pseudomonadati</taxon>
        <taxon>Pseudomonadota</taxon>
        <taxon>Betaproteobacteria</taxon>
        <taxon>Burkholderiales</taxon>
        <taxon>Oxalobacteraceae</taxon>
        <taxon>Undibacterium</taxon>
    </lineage>
</organism>
<feature type="domain" description="Beta-lactamase class A catalytic" evidence="5">
    <location>
        <begin position="50"/>
        <end position="266"/>
    </location>
</feature>
<feature type="chain" id="PRO_5047510279" description="beta-lactamase" evidence="4">
    <location>
        <begin position="28"/>
        <end position="295"/>
    </location>
</feature>
<sequence>MKPIDRRSYLKILALATVSAFHTSTFAKLSSTGPIRALRELEKRHHGRLGLVALDQSTGQSIVYRAQEAFPFCSTFKVLVASAALKLSESEPKFLEERIAIKPEDILSYSSQAEKNVNSSMAIADLCAATLQHSDNAAANLLMKRLGGLDAINRWAHQLGDSSFQLDRWETDLNSAIPGDPRDTVTPLGMAQSLQKLCLGDALKAETRALLNQWMLGNQTGATRIRAGVQNGWKVADKTGSGAYGTTNDIGVIWTPQDKPIVLAIYFTQKSRSADPKSEVIAAATRLVVQHLHLA</sequence>
<keyword evidence="7" id="KW-1185">Reference proteome</keyword>
<dbReference type="PRINTS" id="PR00118">
    <property type="entry name" value="BLACTAMASEA"/>
</dbReference>
<protein>
    <recommendedName>
        <fullName evidence="3">beta-lactamase</fullName>
        <ecNumber evidence="3">3.5.2.6</ecNumber>
    </recommendedName>
</protein>
<dbReference type="Proteomes" id="UP001181355">
    <property type="component" value="Chromosome"/>
</dbReference>
<reference evidence="6" key="1">
    <citation type="submission" date="2023-09" db="EMBL/GenBank/DDBJ databases">
        <title>Undibacterium sp. 20NA77.5 isolated from freshwater.</title>
        <authorList>
            <person name="Le V."/>
            <person name="Ko S.-R."/>
            <person name="Ahn C.-Y."/>
            <person name="Oh H.-M."/>
        </authorList>
    </citation>
    <scope>NUCLEOTIDE SEQUENCE</scope>
    <source>
        <strain evidence="6">20NA77.5</strain>
    </source>
</reference>
<dbReference type="Gene3D" id="3.40.710.10">
    <property type="entry name" value="DD-peptidase/beta-lactamase superfamily"/>
    <property type="match status" value="1"/>
</dbReference>
<dbReference type="GO" id="GO:0008800">
    <property type="term" value="F:beta-lactamase activity"/>
    <property type="evidence" value="ECO:0007669"/>
    <property type="project" value="UniProtKB-EC"/>
</dbReference>
<proteinExistence type="inferred from homology"/>
<comment type="similarity">
    <text evidence="2">Belongs to the class-A beta-lactamase family.</text>
</comment>
<evidence type="ECO:0000256" key="4">
    <source>
        <dbReference type="SAM" id="SignalP"/>
    </source>
</evidence>
<dbReference type="EC" id="3.5.2.6" evidence="3"/>
<keyword evidence="4" id="KW-0732">Signal</keyword>
<dbReference type="InterPro" id="IPR000871">
    <property type="entry name" value="Beta-lactam_class-A"/>
</dbReference>
<dbReference type="PANTHER" id="PTHR35333:SF3">
    <property type="entry name" value="BETA-LACTAMASE-TYPE TRANSPEPTIDASE FOLD CONTAINING PROTEIN"/>
    <property type="match status" value="1"/>
</dbReference>
<name>A0ABY9RFA1_9BURK</name>
<dbReference type="EMBL" id="CP133720">
    <property type="protein sequence ID" value="WMW79895.1"/>
    <property type="molecule type" value="Genomic_DNA"/>
</dbReference>
<evidence type="ECO:0000256" key="1">
    <source>
        <dbReference type="ARBA" id="ARBA00001526"/>
    </source>
</evidence>
<dbReference type="Pfam" id="PF13354">
    <property type="entry name" value="Beta-lactamase2"/>
    <property type="match status" value="1"/>
</dbReference>
<evidence type="ECO:0000256" key="2">
    <source>
        <dbReference type="ARBA" id="ARBA00009009"/>
    </source>
</evidence>
<dbReference type="InterPro" id="IPR045155">
    <property type="entry name" value="Beta-lactam_cat"/>
</dbReference>
<dbReference type="SUPFAM" id="SSF56601">
    <property type="entry name" value="beta-lactamase/transpeptidase-like"/>
    <property type="match status" value="1"/>
</dbReference>
<accession>A0ABY9RFA1</accession>
<evidence type="ECO:0000313" key="7">
    <source>
        <dbReference type="Proteomes" id="UP001181355"/>
    </source>
</evidence>
<comment type="catalytic activity">
    <reaction evidence="1">
        <text>a beta-lactam + H2O = a substituted beta-amino acid</text>
        <dbReference type="Rhea" id="RHEA:20401"/>
        <dbReference type="ChEBI" id="CHEBI:15377"/>
        <dbReference type="ChEBI" id="CHEBI:35627"/>
        <dbReference type="ChEBI" id="CHEBI:140347"/>
        <dbReference type="EC" id="3.5.2.6"/>
    </reaction>
</comment>
<dbReference type="InterPro" id="IPR012338">
    <property type="entry name" value="Beta-lactam/transpept-like"/>
</dbReference>